<evidence type="ECO:0000313" key="1">
    <source>
        <dbReference type="EMBL" id="CEA07179.1"/>
    </source>
</evidence>
<sequence>MLLSSFFKDRMGRQTIIEKPNAPLLAAAGFGAASLMALTPRYQTLMARLARWSLGLWAALEAFGGESWFRRTVGAWTLSRVLLPGGRSGR</sequence>
<name>A0A078MLN7_9MICC</name>
<dbReference type="EMBL" id="LN483070">
    <property type="protein sequence ID" value="CEA07179.1"/>
    <property type="molecule type" value="Genomic_DNA"/>
</dbReference>
<dbReference type="PATRIC" id="fig|1461584.3.peg.484"/>
<gene>
    <name evidence="1" type="ORF">BN1051_00492</name>
</gene>
<organism evidence="1">
    <name type="scientific">Arthrobacter saudimassiliensis</name>
    <dbReference type="NCBI Taxonomy" id="1461584"/>
    <lineage>
        <taxon>Bacteria</taxon>
        <taxon>Bacillati</taxon>
        <taxon>Actinomycetota</taxon>
        <taxon>Actinomycetes</taxon>
        <taxon>Micrococcales</taxon>
        <taxon>Micrococcaceae</taxon>
        <taxon>Arthrobacter</taxon>
    </lineage>
</organism>
<dbReference type="AlphaFoldDB" id="A0A078MLN7"/>
<accession>A0A078MLN7</accession>
<protein>
    <submittedName>
        <fullName evidence="1">Uncharacterized protein</fullName>
    </submittedName>
</protein>
<proteinExistence type="predicted"/>
<reference evidence="1" key="1">
    <citation type="submission" date="2014-07" db="EMBL/GenBank/DDBJ databases">
        <authorList>
            <person name="Urmite Genomes Urmite Genomes"/>
        </authorList>
    </citation>
    <scope>NUCLEOTIDE SEQUENCE</scope>
    <source>
        <strain evidence="1">11W110_air</strain>
    </source>
</reference>